<keyword evidence="5" id="KW-1185">Reference proteome</keyword>
<dbReference type="InterPro" id="IPR004146">
    <property type="entry name" value="DC1"/>
</dbReference>
<dbReference type="PANTHER" id="PTHR47841:SF3">
    <property type="entry name" value="OS09G0492800 PROTEIN"/>
    <property type="match status" value="1"/>
</dbReference>
<dbReference type="SUPFAM" id="SSF57889">
    <property type="entry name" value="Cysteine-rich domain"/>
    <property type="match status" value="1"/>
</dbReference>
<evidence type="ECO:0000256" key="2">
    <source>
        <dbReference type="SAM" id="MobiDB-lite"/>
    </source>
</evidence>
<name>A0AAD1Z4V0_9LAMI</name>
<evidence type="ECO:0000259" key="3">
    <source>
        <dbReference type="Pfam" id="PF03107"/>
    </source>
</evidence>
<evidence type="ECO:0000313" key="4">
    <source>
        <dbReference type="EMBL" id="CAI9762968.1"/>
    </source>
</evidence>
<feature type="domain" description="DC1" evidence="3">
    <location>
        <begin position="151"/>
        <end position="201"/>
    </location>
</feature>
<feature type="domain" description="DC1" evidence="3">
    <location>
        <begin position="37"/>
        <end position="80"/>
    </location>
</feature>
<sequence length="270" mass="29804">MHPQLKSSASMGKNKNSRTGFPTSPQPEIVEEITHSTHSKHPLKKVDLPDLFTCTGCKEYGSGKRYACQQCDFQLHDFCASLPSLLQNHPLHGQHQLVFHAKPKQANAGISWPKCDVCNKSTKGFTFRCRACSFQMHPCCAKLSTEMNFSVHPHTLKLLPPVNTSSSGSDTGIPCSECKKGRSGRMYRCKVCDYHLHAVCAKDLINGLHDNGIPHPEKPNTVGNTVLIASKVFIKFVGGFIEGAGNGVGEYLVDSITRGRRSRRLRTENN</sequence>
<keyword evidence="1" id="KW-0677">Repeat</keyword>
<evidence type="ECO:0000256" key="1">
    <source>
        <dbReference type="ARBA" id="ARBA00022737"/>
    </source>
</evidence>
<accession>A0AAD1Z4V0</accession>
<protein>
    <recommendedName>
        <fullName evidence="3">DC1 domain-containing protein</fullName>
    </recommendedName>
</protein>
<gene>
    <name evidence="4" type="ORF">FPE_LOCUS10398</name>
</gene>
<reference evidence="4" key="1">
    <citation type="submission" date="2023-05" db="EMBL/GenBank/DDBJ databases">
        <authorList>
            <person name="Huff M."/>
        </authorList>
    </citation>
    <scope>NUCLEOTIDE SEQUENCE</scope>
</reference>
<dbReference type="EMBL" id="OU503041">
    <property type="protein sequence ID" value="CAI9762968.1"/>
    <property type="molecule type" value="Genomic_DNA"/>
</dbReference>
<proteinExistence type="predicted"/>
<feature type="region of interest" description="Disordered" evidence="2">
    <location>
        <begin position="1"/>
        <end position="26"/>
    </location>
</feature>
<evidence type="ECO:0000313" key="5">
    <source>
        <dbReference type="Proteomes" id="UP000834106"/>
    </source>
</evidence>
<dbReference type="Proteomes" id="UP000834106">
    <property type="component" value="Chromosome 6"/>
</dbReference>
<dbReference type="AlphaFoldDB" id="A0AAD1Z4V0"/>
<organism evidence="4 5">
    <name type="scientific">Fraxinus pennsylvanica</name>
    <dbReference type="NCBI Taxonomy" id="56036"/>
    <lineage>
        <taxon>Eukaryota</taxon>
        <taxon>Viridiplantae</taxon>
        <taxon>Streptophyta</taxon>
        <taxon>Embryophyta</taxon>
        <taxon>Tracheophyta</taxon>
        <taxon>Spermatophyta</taxon>
        <taxon>Magnoliopsida</taxon>
        <taxon>eudicotyledons</taxon>
        <taxon>Gunneridae</taxon>
        <taxon>Pentapetalae</taxon>
        <taxon>asterids</taxon>
        <taxon>lamiids</taxon>
        <taxon>Lamiales</taxon>
        <taxon>Oleaceae</taxon>
        <taxon>Oleeae</taxon>
        <taxon>Fraxinus</taxon>
    </lineage>
</organism>
<dbReference type="Pfam" id="PF03107">
    <property type="entry name" value="C1_2"/>
    <property type="match status" value="3"/>
</dbReference>
<dbReference type="PANTHER" id="PTHR47841">
    <property type="entry name" value="DIACYLGLYCEROL KINASE THETA-LIKE-RELATED"/>
    <property type="match status" value="1"/>
</dbReference>
<dbReference type="InterPro" id="IPR046349">
    <property type="entry name" value="C1-like_sf"/>
</dbReference>
<feature type="domain" description="DC1" evidence="3">
    <location>
        <begin position="90"/>
        <end position="141"/>
    </location>
</feature>
<feature type="compositionally biased region" description="Polar residues" evidence="2">
    <location>
        <begin position="1"/>
        <end position="23"/>
    </location>
</feature>